<dbReference type="OrthoDB" id="852525at2"/>
<proteinExistence type="predicted"/>
<reference evidence="2 3" key="1">
    <citation type="submission" date="2017-12" db="EMBL/GenBank/DDBJ databases">
        <title>Genomic Encyclopedia of Type Strains, Phase III (KMG-III): the genomes of soil and plant-associated and newly described type strains.</title>
        <authorList>
            <person name="Whitman W."/>
        </authorList>
    </citation>
    <scope>NUCLEOTIDE SEQUENCE [LARGE SCALE GENOMIC DNA]</scope>
    <source>
        <strain evidence="2 3">LP43</strain>
    </source>
</reference>
<evidence type="ECO:0008006" key="4">
    <source>
        <dbReference type="Google" id="ProtNLM"/>
    </source>
</evidence>
<keyword evidence="1" id="KW-0732">Signal</keyword>
<evidence type="ECO:0000313" key="2">
    <source>
        <dbReference type="EMBL" id="PKV76424.1"/>
    </source>
</evidence>
<dbReference type="PROSITE" id="PS51257">
    <property type="entry name" value="PROKAR_LIPOPROTEIN"/>
    <property type="match status" value="1"/>
</dbReference>
<evidence type="ECO:0000313" key="3">
    <source>
        <dbReference type="Proteomes" id="UP000233782"/>
    </source>
</evidence>
<name>A0A2N3V468_9BACT</name>
<protein>
    <recommendedName>
        <fullName evidence="4">YtkA-like protein</fullName>
    </recommendedName>
</protein>
<feature type="signal peptide" evidence="1">
    <location>
        <begin position="1"/>
        <end position="22"/>
    </location>
</feature>
<gene>
    <name evidence="2" type="ORF">BD749_1377</name>
</gene>
<dbReference type="EMBL" id="PJMU01000001">
    <property type="protein sequence ID" value="PKV76424.1"/>
    <property type="molecule type" value="Genomic_DNA"/>
</dbReference>
<feature type="chain" id="PRO_5014897917" description="YtkA-like protein" evidence="1">
    <location>
        <begin position="23"/>
        <end position="281"/>
    </location>
</feature>
<dbReference type="Proteomes" id="UP000233782">
    <property type="component" value="Unassembled WGS sequence"/>
</dbReference>
<keyword evidence="3" id="KW-1185">Reference proteome</keyword>
<accession>A0A2N3V468</accession>
<sequence length="281" mass="30226">MKKLYIFTTALLMLAGTFTSCTKELDDVGLNASSIDAAKKEVGATNGNNTPRVDADINLGFSPATQMIGNTVTITLSFGTNAPSNGKIHLEQATGVDGEGNTIWSLVEAYEVIAGGAYTHEFTSNVAGTFDFRAHYIAQGNNGFSNTFKYGSVIYTEDCVQNMTATVVEKELIGTNMYRLKVAFTLNTCKDYSDVHIQGGLTAKVSNVSVSENGTIRKKTENDNYTIYWDEASLAKGTKTYYVTFDKEIKGAGMVTGDWSAKTPDGSVVASTEGAYFNPAE</sequence>
<evidence type="ECO:0000256" key="1">
    <source>
        <dbReference type="SAM" id="SignalP"/>
    </source>
</evidence>
<dbReference type="RefSeq" id="WP_101443541.1">
    <property type="nucleotide sequence ID" value="NZ_PJMU01000001.1"/>
</dbReference>
<dbReference type="AlphaFoldDB" id="A0A2N3V468"/>
<organism evidence="2 3">
    <name type="scientific">Pontibacter ramchanderi</name>
    <dbReference type="NCBI Taxonomy" id="1179743"/>
    <lineage>
        <taxon>Bacteria</taxon>
        <taxon>Pseudomonadati</taxon>
        <taxon>Bacteroidota</taxon>
        <taxon>Cytophagia</taxon>
        <taxon>Cytophagales</taxon>
        <taxon>Hymenobacteraceae</taxon>
        <taxon>Pontibacter</taxon>
    </lineage>
</organism>
<comment type="caution">
    <text evidence="2">The sequence shown here is derived from an EMBL/GenBank/DDBJ whole genome shotgun (WGS) entry which is preliminary data.</text>
</comment>